<dbReference type="Proteomes" id="UP000821866">
    <property type="component" value="Chromosome 8"/>
</dbReference>
<keyword evidence="3" id="KW-1185">Reference proteome</keyword>
<organism evidence="2 3">
    <name type="scientific">Rhipicephalus microplus</name>
    <name type="common">Cattle tick</name>
    <name type="synonym">Boophilus microplus</name>
    <dbReference type="NCBI Taxonomy" id="6941"/>
    <lineage>
        <taxon>Eukaryota</taxon>
        <taxon>Metazoa</taxon>
        <taxon>Ecdysozoa</taxon>
        <taxon>Arthropoda</taxon>
        <taxon>Chelicerata</taxon>
        <taxon>Arachnida</taxon>
        <taxon>Acari</taxon>
        <taxon>Parasitiformes</taxon>
        <taxon>Ixodida</taxon>
        <taxon>Ixodoidea</taxon>
        <taxon>Ixodidae</taxon>
        <taxon>Rhipicephalinae</taxon>
        <taxon>Rhipicephalus</taxon>
        <taxon>Boophilus</taxon>
    </lineage>
</organism>
<reference evidence="2" key="2">
    <citation type="submission" date="2021-09" db="EMBL/GenBank/DDBJ databases">
        <authorList>
            <person name="Jia N."/>
            <person name="Wang J."/>
            <person name="Shi W."/>
            <person name="Du L."/>
            <person name="Sun Y."/>
            <person name="Zhan W."/>
            <person name="Jiang J."/>
            <person name="Wang Q."/>
            <person name="Zhang B."/>
            <person name="Ji P."/>
            <person name="Sakyi L.B."/>
            <person name="Cui X."/>
            <person name="Yuan T."/>
            <person name="Jiang B."/>
            <person name="Yang W."/>
            <person name="Lam T.T.-Y."/>
            <person name="Chang Q."/>
            <person name="Ding S."/>
            <person name="Wang X."/>
            <person name="Zhu J."/>
            <person name="Ruan X."/>
            <person name="Zhao L."/>
            <person name="Wei J."/>
            <person name="Que T."/>
            <person name="Du C."/>
            <person name="Cheng J."/>
            <person name="Dai P."/>
            <person name="Han X."/>
            <person name="Huang E."/>
            <person name="Gao Y."/>
            <person name="Liu J."/>
            <person name="Shao H."/>
            <person name="Ye R."/>
            <person name="Li L."/>
            <person name="Wei W."/>
            <person name="Wang X."/>
            <person name="Wang C."/>
            <person name="Huo Q."/>
            <person name="Li W."/>
            <person name="Guo W."/>
            <person name="Chen H."/>
            <person name="Chen S."/>
            <person name="Zhou L."/>
            <person name="Zhou L."/>
            <person name="Ni X."/>
            <person name="Tian J."/>
            <person name="Zhou Y."/>
            <person name="Sheng Y."/>
            <person name="Liu T."/>
            <person name="Pan Y."/>
            <person name="Xia L."/>
            <person name="Li J."/>
            <person name="Zhao F."/>
            <person name="Cao W."/>
        </authorList>
    </citation>
    <scope>NUCLEOTIDE SEQUENCE</scope>
    <source>
        <strain evidence="2">Rmic-2018</strain>
        <tissue evidence="2">Larvae</tissue>
    </source>
</reference>
<dbReference type="AlphaFoldDB" id="A0A9J6D975"/>
<dbReference type="EMBL" id="JABSTU010000010">
    <property type="protein sequence ID" value="KAH8018635.1"/>
    <property type="molecule type" value="Genomic_DNA"/>
</dbReference>
<proteinExistence type="predicted"/>
<comment type="caution">
    <text evidence="2">The sequence shown here is derived from an EMBL/GenBank/DDBJ whole genome shotgun (WGS) entry which is preliminary data.</text>
</comment>
<reference evidence="2" key="1">
    <citation type="journal article" date="2020" name="Cell">
        <title>Large-Scale Comparative Analyses of Tick Genomes Elucidate Their Genetic Diversity and Vector Capacities.</title>
        <authorList>
            <consortium name="Tick Genome and Microbiome Consortium (TIGMIC)"/>
            <person name="Jia N."/>
            <person name="Wang J."/>
            <person name="Shi W."/>
            <person name="Du L."/>
            <person name="Sun Y."/>
            <person name="Zhan W."/>
            <person name="Jiang J.F."/>
            <person name="Wang Q."/>
            <person name="Zhang B."/>
            <person name="Ji P."/>
            <person name="Bell-Sakyi L."/>
            <person name="Cui X.M."/>
            <person name="Yuan T.T."/>
            <person name="Jiang B.G."/>
            <person name="Yang W.F."/>
            <person name="Lam T.T."/>
            <person name="Chang Q.C."/>
            <person name="Ding S.J."/>
            <person name="Wang X.J."/>
            <person name="Zhu J.G."/>
            <person name="Ruan X.D."/>
            <person name="Zhao L."/>
            <person name="Wei J.T."/>
            <person name="Ye R.Z."/>
            <person name="Que T.C."/>
            <person name="Du C.H."/>
            <person name="Zhou Y.H."/>
            <person name="Cheng J.X."/>
            <person name="Dai P.F."/>
            <person name="Guo W.B."/>
            <person name="Han X.H."/>
            <person name="Huang E.J."/>
            <person name="Li L.F."/>
            <person name="Wei W."/>
            <person name="Gao Y.C."/>
            <person name="Liu J.Z."/>
            <person name="Shao H.Z."/>
            <person name="Wang X."/>
            <person name="Wang C.C."/>
            <person name="Yang T.C."/>
            <person name="Huo Q.B."/>
            <person name="Li W."/>
            <person name="Chen H.Y."/>
            <person name="Chen S.E."/>
            <person name="Zhou L.G."/>
            <person name="Ni X.B."/>
            <person name="Tian J.H."/>
            <person name="Sheng Y."/>
            <person name="Liu T."/>
            <person name="Pan Y.S."/>
            <person name="Xia L.Y."/>
            <person name="Li J."/>
            <person name="Zhao F."/>
            <person name="Cao W.C."/>
        </authorList>
    </citation>
    <scope>NUCLEOTIDE SEQUENCE</scope>
    <source>
        <strain evidence="2">Rmic-2018</strain>
    </source>
</reference>
<evidence type="ECO:0000313" key="3">
    <source>
        <dbReference type="Proteomes" id="UP000821866"/>
    </source>
</evidence>
<accession>A0A9J6D975</accession>
<gene>
    <name evidence="2" type="ORF">HPB51_009569</name>
</gene>
<evidence type="ECO:0000256" key="1">
    <source>
        <dbReference type="SAM" id="MobiDB-lite"/>
    </source>
</evidence>
<name>A0A9J6D975_RHIMP</name>
<feature type="region of interest" description="Disordered" evidence="1">
    <location>
        <begin position="162"/>
        <end position="185"/>
    </location>
</feature>
<sequence length="185" mass="20184">MVSQRGRERHFMAAAGWVRDMRGPNRVGRTATGEHSQATTIVDGTRRRLPPCSCPGDDRRSLGALRRNKRFAPASIRPARSHAELGPCPHWAWRVVVRNGGTFGKVCLIGRVERLCDVLLSRMSQPVAAVTFAQSRGQCPVDGEPWVDAAVSGASPHLVDRAFRPHSALTGRPQRGPGSHSRAAR</sequence>
<protein>
    <submittedName>
        <fullName evidence="2">Uncharacterized protein</fullName>
    </submittedName>
</protein>
<evidence type="ECO:0000313" key="2">
    <source>
        <dbReference type="EMBL" id="KAH8018635.1"/>
    </source>
</evidence>